<feature type="compositionally biased region" description="Low complexity" evidence="11">
    <location>
        <begin position="811"/>
        <end position="844"/>
    </location>
</feature>
<feature type="compositionally biased region" description="Low complexity" evidence="11">
    <location>
        <begin position="1049"/>
        <end position="1062"/>
    </location>
</feature>
<feature type="compositionally biased region" description="Low complexity" evidence="11">
    <location>
        <begin position="761"/>
        <end position="775"/>
    </location>
</feature>
<dbReference type="AlphaFoldDB" id="A0A3M7EEI2"/>
<dbReference type="GO" id="GO:0030148">
    <property type="term" value="P:sphingolipid biosynthetic process"/>
    <property type="evidence" value="ECO:0007669"/>
    <property type="project" value="TreeGrafter"/>
</dbReference>
<proteinExistence type="inferred from homology"/>
<evidence type="ECO:0000256" key="9">
    <source>
        <dbReference type="ARBA" id="ARBA00023160"/>
    </source>
</evidence>
<evidence type="ECO:0000313" key="12">
    <source>
        <dbReference type="EMBL" id="RMY75035.1"/>
    </source>
</evidence>
<dbReference type="EC" id="2.3.1.-" evidence="10"/>
<feature type="region of interest" description="Disordered" evidence="11">
    <location>
        <begin position="520"/>
        <end position="941"/>
    </location>
</feature>
<feature type="compositionally biased region" description="Polar residues" evidence="11">
    <location>
        <begin position="800"/>
        <end position="810"/>
    </location>
</feature>
<protein>
    <recommendedName>
        <fullName evidence="10">Elongation of fatty acids protein</fullName>
        <ecNumber evidence="10">2.3.1.-</ecNumber>
    </recommendedName>
</protein>
<feature type="compositionally biased region" description="Basic and acidic residues" evidence="11">
    <location>
        <begin position="587"/>
        <end position="597"/>
    </location>
</feature>
<feature type="compositionally biased region" description="Polar residues" evidence="11">
    <location>
        <begin position="927"/>
        <end position="938"/>
    </location>
</feature>
<feature type="compositionally biased region" description="Polar residues" evidence="11">
    <location>
        <begin position="653"/>
        <end position="667"/>
    </location>
</feature>
<feature type="transmembrane region" description="Helical" evidence="10">
    <location>
        <begin position="53"/>
        <end position="71"/>
    </location>
</feature>
<feature type="compositionally biased region" description="Basic and acidic residues" evidence="11">
    <location>
        <begin position="726"/>
        <end position="739"/>
    </location>
</feature>
<dbReference type="EMBL" id="QWIQ01000853">
    <property type="protein sequence ID" value="RMY75035.1"/>
    <property type="molecule type" value="Genomic_DNA"/>
</dbReference>
<evidence type="ECO:0000256" key="5">
    <source>
        <dbReference type="ARBA" id="ARBA00022832"/>
    </source>
</evidence>
<evidence type="ECO:0000256" key="4">
    <source>
        <dbReference type="ARBA" id="ARBA00022692"/>
    </source>
</evidence>
<dbReference type="InterPro" id="IPR002076">
    <property type="entry name" value="ELO_fam"/>
</dbReference>
<keyword evidence="6 10" id="KW-1133">Transmembrane helix</keyword>
<dbReference type="GO" id="GO:0019367">
    <property type="term" value="P:fatty acid elongation, saturated fatty acid"/>
    <property type="evidence" value="ECO:0007669"/>
    <property type="project" value="TreeGrafter"/>
</dbReference>
<dbReference type="Proteomes" id="UP000281468">
    <property type="component" value="Unassembled WGS sequence"/>
</dbReference>
<keyword evidence="5 10" id="KW-0276">Fatty acid metabolism</keyword>
<feature type="transmembrane region" description="Helical" evidence="10">
    <location>
        <begin position="430"/>
        <end position="451"/>
    </location>
</feature>
<evidence type="ECO:0000256" key="3">
    <source>
        <dbReference type="ARBA" id="ARBA00022679"/>
    </source>
</evidence>
<accession>A0A3M7EEI2</accession>
<feature type="transmembrane region" description="Helical" evidence="10">
    <location>
        <begin position="187"/>
        <end position="209"/>
    </location>
</feature>
<feature type="region of interest" description="Disordered" evidence="11">
    <location>
        <begin position="1049"/>
        <end position="1107"/>
    </location>
</feature>
<evidence type="ECO:0000256" key="1">
    <source>
        <dbReference type="ARBA" id="ARBA00004141"/>
    </source>
</evidence>
<evidence type="ECO:0000256" key="8">
    <source>
        <dbReference type="ARBA" id="ARBA00023136"/>
    </source>
</evidence>
<evidence type="ECO:0000313" key="13">
    <source>
        <dbReference type="Proteomes" id="UP000281468"/>
    </source>
</evidence>
<evidence type="ECO:0000256" key="2">
    <source>
        <dbReference type="ARBA" id="ARBA00022516"/>
    </source>
</evidence>
<keyword evidence="3 10" id="KW-0808">Transferase</keyword>
<evidence type="ECO:0000256" key="7">
    <source>
        <dbReference type="ARBA" id="ARBA00023098"/>
    </source>
</evidence>
<feature type="region of interest" description="Disordered" evidence="11">
    <location>
        <begin position="967"/>
        <end position="1015"/>
    </location>
</feature>
<comment type="caution">
    <text evidence="12">The sequence shown here is derived from an EMBL/GenBank/DDBJ whole genome shotgun (WGS) entry which is preliminary data.</text>
</comment>
<dbReference type="GO" id="GO:0009922">
    <property type="term" value="F:fatty acid elongase activity"/>
    <property type="evidence" value="ECO:0007669"/>
    <property type="project" value="InterPro"/>
</dbReference>
<reference evidence="12 13" key="1">
    <citation type="journal article" date="2018" name="BMC Genomics">
        <title>Genomic evidence for intraspecific hybridization in a clonal and extremely halotolerant yeast.</title>
        <authorList>
            <person name="Gostincar C."/>
            <person name="Stajich J.E."/>
            <person name="Zupancic J."/>
            <person name="Zalar P."/>
            <person name="Gunde-Cimerman N."/>
        </authorList>
    </citation>
    <scope>NUCLEOTIDE SEQUENCE [LARGE SCALE GENOMIC DNA]</scope>
    <source>
        <strain evidence="12 13">EXF-171</strain>
    </source>
</reference>
<comment type="subcellular location">
    <subcellularLocation>
        <location evidence="1">Membrane</location>
        <topology evidence="1">Multi-pass membrane protein</topology>
    </subcellularLocation>
</comment>
<feature type="transmembrane region" description="Helical" evidence="10">
    <location>
        <begin position="244"/>
        <end position="264"/>
    </location>
</feature>
<comment type="catalytic activity">
    <reaction evidence="10">
        <text>an acyl-CoA + malonyl-CoA + H(+) = a 3-oxoacyl-CoA + CO2 + CoA</text>
        <dbReference type="Rhea" id="RHEA:50252"/>
        <dbReference type="ChEBI" id="CHEBI:15378"/>
        <dbReference type="ChEBI" id="CHEBI:16526"/>
        <dbReference type="ChEBI" id="CHEBI:57287"/>
        <dbReference type="ChEBI" id="CHEBI:57384"/>
        <dbReference type="ChEBI" id="CHEBI:58342"/>
        <dbReference type="ChEBI" id="CHEBI:90726"/>
    </reaction>
    <physiologicalReaction direction="left-to-right" evidence="10">
        <dbReference type="Rhea" id="RHEA:50253"/>
    </physiologicalReaction>
</comment>
<dbReference type="GO" id="GO:0042761">
    <property type="term" value="P:very long-chain fatty acid biosynthetic process"/>
    <property type="evidence" value="ECO:0007669"/>
    <property type="project" value="TreeGrafter"/>
</dbReference>
<sequence>MAGPQVYFTWPSTFQPIPSPLPQPLPPPVKERSFRSPFGIDKTLFDFALRPEVPILFATTYIFTVFALNAYNRKRQHKPWAISKTRVFHVFVVLHNVLLALYSGATFAAMLRAIIHTWPEGGITSNPNGAAGVADALCKLHGPRGLGDAATFNTTINIWEVKNTAIRLGYDGNPDPTDVGRLWNEGLAFWGFIFYMSKFYEVVDTMIIIAKGKRSATLQTYHHAGAMLCMWAGIRFMSPPIWMFVFINSAIHAMMYTYFTLSALGYRVPQALKRTLTSLQIAQFLFGASYAAMHLFVQYDIPVSTPYYVASTVQRAASSASSAAASITASASSDISSAVASPTATATLGALLKKILLRAAGEEGLAERVHRERRSNPANLIPTPGLVPDLPTVPDMAEKIQQFNEETFYETRWRTDWTKVDCIDTSGEAFAIYLNLLYLAPLTFLFGRFFVKAYTQRGRKGRARSISEAAKQALVAGIEGEKRTEEAVEAKGKKIEGKVPLDDEAAKKLEEQVREDVRRLKDGSYKGSPAARKVSERVQSYEGKMERAAEKGSPTSGKKEAGSGAGSAENREPPVTPTRNQKKKMRKAEQQQREAAKQQEAPQAESTSGAGVEGAKEEETQKSYSDVVQAEGGAGGEDDNKENDAPGLLPTTPRKSPQTSTAQQAAGTESEPKQDENIAASQPVRPGASEEGNSKGDMPLGVEKDDSKEQDDDPDAMGQSGSIIDLAKEKAEDVIKDEGSDPTLPQSRPGSGDGAAEENRVTSVAVPAATTALSAEPEDTSTEVAPFEESFPLRLRHLNLETTPPSEQRVSMTPTTTSSSYSTPSGSSSSPSPSDPSSPLIPRSTAQKDLLGEDDFVRRPSTPLHLGSLPSFPFPDPSNTPSPLLRRRGQRDEEDDGSEEVGQNVNDEENSIRKEEGPGGVEGNLNKAATINPMTTPSSPLPLRYWPGFPPSPLSPDILLSPLRRPRIAFPFPSSGSRHQHTHPRAAQHPIQTPPPPPSRALSSPSGSTYLSPWRIGRRNPGFFSSGNGAMSPANIDGASRALWFAAAAATTTSPSAQRPSALSRTWSELDTDGEKNSRTSSHLELGSPLAFRGWAGGDGDSQDEVD</sequence>
<comment type="similarity">
    <text evidence="10">Belongs to the ELO family.</text>
</comment>
<keyword evidence="9 10" id="KW-0275">Fatty acid biosynthesis</keyword>
<keyword evidence="7 10" id="KW-0443">Lipid metabolism</keyword>
<feature type="transmembrane region" description="Helical" evidence="10">
    <location>
        <begin position="92"/>
        <end position="115"/>
    </location>
</feature>
<organism evidence="12 13">
    <name type="scientific">Hortaea werneckii</name>
    <name type="common">Black yeast</name>
    <name type="synonym">Cladosporium werneckii</name>
    <dbReference type="NCBI Taxonomy" id="91943"/>
    <lineage>
        <taxon>Eukaryota</taxon>
        <taxon>Fungi</taxon>
        <taxon>Dikarya</taxon>
        <taxon>Ascomycota</taxon>
        <taxon>Pezizomycotina</taxon>
        <taxon>Dothideomycetes</taxon>
        <taxon>Dothideomycetidae</taxon>
        <taxon>Mycosphaerellales</taxon>
        <taxon>Teratosphaeriaceae</taxon>
        <taxon>Hortaea</taxon>
    </lineage>
</organism>
<name>A0A3M7EEI2_HORWE</name>
<evidence type="ECO:0000256" key="11">
    <source>
        <dbReference type="SAM" id="MobiDB-lite"/>
    </source>
</evidence>
<gene>
    <name evidence="12" type="ORF">D0862_14006</name>
</gene>
<dbReference type="GO" id="GO:0034625">
    <property type="term" value="P:fatty acid elongation, monounsaturated fatty acid"/>
    <property type="evidence" value="ECO:0007669"/>
    <property type="project" value="TreeGrafter"/>
</dbReference>
<keyword evidence="8 10" id="KW-0472">Membrane</keyword>
<dbReference type="GO" id="GO:0005789">
    <property type="term" value="C:endoplasmic reticulum membrane"/>
    <property type="evidence" value="ECO:0007669"/>
    <property type="project" value="TreeGrafter"/>
</dbReference>
<dbReference type="GO" id="GO:0034626">
    <property type="term" value="P:fatty acid elongation, polyunsaturated fatty acid"/>
    <property type="evidence" value="ECO:0007669"/>
    <property type="project" value="TreeGrafter"/>
</dbReference>
<keyword evidence="4 10" id="KW-0812">Transmembrane</keyword>
<evidence type="ECO:0000256" key="6">
    <source>
        <dbReference type="ARBA" id="ARBA00022989"/>
    </source>
</evidence>
<keyword evidence="2 10" id="KW-0444">Lipid biosynthesis</keyword>
<evidence type="ECO:0000256" key="10">
    <source>
        <dbReference type="RuleBase" id="RU361115"/>
    </source>
</evidence>
<dbReference type="Pfam" id="PF01151">
    <property type="entry name" value="ELO"/>
    <property type="match status" value="1"/>
</dbReference>
<dbReference type="PANTHER" id="PTHR11157">
    <property type="entry name" value="FATTY ACID ACYL TRANSFERASE-RELATED"/>
    <property type="match status" value="1"/>
</dbReference>
<dbReference type="PANTHER" id="PTHR11157:SF169">
    <property type="entry name" value="ELONGATION OF FATTY ACIDS PROTEIN"/>
    <property type="match status" value="1"/>
</dbReference>
<feature type="transmembrane region" description="Helical" evidence="10">
    <location>
        <begin position="276"/>
        <end position="297"/>
    </location>
</feature>